<accession>A0ACC1IZW9</accession>
<sequence>MPRISHNSLLLKVLTLSTLLFQAQELAESFANSVLPETTLLIELYAQFLQFCNSRNPAMACVVFEAFEEAFCQNTNIHAVVKDLKLTEPQARIV</sequence>
<dbReference type="Proteomes" id="UP001150603">
    <property type="component" value="Unassembled WGS sequence"/>
</dbReference>
<organism evidence="1 2">
    <name type="scientific">Linderina macrospora</name>
    <dbReference type="NCBI Taxonomy" id="4868"/>
    <lineage>
        <taxon>Eukaryota</taxon>
        <taxon>Fungi</taxon>
        <taxon>Fungi incertae sedis</taxon>
        <taxon>Zoopagomycota</taxon>
        <taxon>Kickxellomycotina</taxon>
        <taxon>Kickxellomycetes</taxon>
        <taxon>Kickxellales</taxon>
        <taxon>Kickxellaceae</taxon>
        <taxon>Linderina</taxon>
    </lineage>
</organism>
<keyword evidence="2" id="KW-1185">Reference proteome</keyword>
<evidence type="ECO:0000313" key="2">
    <source>
        <dbReference type="Proteomes" id="UP001150603"/>
    </source>
</evidence>
<proteinExistence type="predicted"/>
<dbReference type="EMBL" id="JANBPW010005557">
    <property type="protein sequence ID" value="KAJ1932368.1"/>
    <property type="molecule type" value="Genomic_DNA"/>
</dbReference>
<name>A0ACC1IZW9_9FUNG</name>
<feature type="non-terminal residue" evidence="1">
    <location>
        <position position="94"/>
    </location>
</feature>
<evidence type="ECO:0000313" key="1">
    <source>
        <dbReference type="EMBL" id="KAJ1932368.1"/>
    </source>
</evidence>
<reference evidence="1" key="1">
    <citation type="submission" date="2022-07" db="EMBL/GenBank/DDBJ databases">
        <title>Phylogenomic reconstructions and comparative analyses of Kickxellomycotina fungi.</title>
        <authorList>
            <person name="Reynolds N.K."/>
            <person name="Stajich J.E."/>
            <person name="Barry K."/>
            <person name="Grigoriev I.V."/>
            <person name="Crous P."/>
            <person name="Smith M.E."/>
        </authorList>
    </citation>
    <scope>NUCLEOTIDE SEQUENCE</scope>
    <source>
        <strain evidence="1">NRRL 5244</strain>
    </source>
</reference>
<comment type="caution">
    <text evidence="1">The sequence shown here is derived from an EMBL/GenBank/DDBJ whole genome shotgun (WGS) entry which is preliminary data.</text>
</comment>
<protein>
    <submittedName>
        <fullName evidence="1">Uncharacterized protein</fullName>
    </submittedName>
</protein>
<gene>
    <name evidence="1" type="ORF">FBU59_006393</name>
</gene>